<comment type="similarity">
    <text evidence="2">Belongs to the HAUS3 family.</text>
</comment>
<dbReference type="GO" id="GO:0051301">
    <property type="term" value="P:cell division"/>
    <property type="evidence" value="ECO:0007669"/>
    <property type="project" value="UniProtKB-KW"/>
</dbReference>
<dbReference type="PANTHER" id="PTHR19378">
    <property type="entry name" value="GOLGIN- RELATED"/>
    <property type="match status" value="1"/>
</dbReference>
<dbReference type="Pfam" id="PF14932">
    <property type="entry name" value="HAUS-augmin3"/>
    <property type="match status" value="1"/>
</dbReference>
<evidence type="ECO:0000256" key="7">
    <source>
        <dbReference type="ARBA" id="ARBA00023054"/>
    </source>
</evidence>
<evidence type="ECO:0000259" key="10">
    <source>
        <dbReference type="Pfam" id="PF14932"/>
    </source>
</evidence>
<feature type="domain" description="HAUS augmin-like complex subunit 3 N-terminal" evidence="10">
    <location>
        <begin position="25"/>
        <end position="236"/>
    </location>
</feature>
<dbReference type="GO" id="GO:0005874">
    <property type="term" value="C:microtubule"/>
    <property type="evidence" value="ECO:0007669"/>
    <property type="project" value="UniProtKB-KW"/>
</dbReference>
<dbReference type="GO" id="GO:0070652">
    <property type="term" value="C:HAUS complex"/>
    <property type="evidence" value="ECO:0007669"/>
    <property type="project" value="InterPro"/>
</dbReference>
<dbReference type="GO" id="GO:0072686">
    <property type="term" value="C:mitotic spindle"/>
    <property type="evidence" value="ECO:0007669"/>
    <property type="project" value="TreeGrafter"/>
</dbReference>
<evidence type="ECO:0000256" key="2">
    <source>
        <dbReference type="ARBA" id="ARBA00009645"/>
    </source>
</evidence>
<keyword evidence="6" id="KW-0498">Mitosis</keyword>
<dbReference type="PANTHER" id="PTHR19378:SF0">
    <property type="entry name" value="HAUS AUGMIN-LIKE COMPLEX SUBUNIT 3"/>
    <property type="match status" value="1"/>
</dbReference>
<reference evidence="11" key="1">
    <citation type="submission" date="2022-12" db="EMBL/GenBank/DDBJ databases">
        <title>Chromosome-level genome assembly of the bean flower thrips Megalurothrips usitatus.</title>
        <authorList>
            <person name="Ma L."/>
            <person name="Liu Q."/>
            <person name="Li H."/>
            <person name="Cai W."/>
        </authorList>
    </citation>
    <scope>NUCLEOTIDE SEQUENCE</scope>
    <source>
        <strain evidence="11">Cailab_2022a</strain>
    </source>
</reference>
<organism evidence="11 12">
    <name type="scientific">Megalurothrips usitatus</name>
    <name type="common">bean blossom thrips</name>
    <dbReference type="NCBI Taxonomy" id="439358"/>
    <lineage>
        <taxon>Eukaryota</taxon>
        <taxon>Metazoa</taxon>
        <taxon>Ecdysozoa</taxon>
        <taxon>Arthropoda</taxon>
        <taxon>Hexapoda</taxon>
        <taxon>Insecta</taxon>
        <taxon>Pterygota</taxon>
        <taxon>Neoptera</taxon>
        <taxon>Paraneoptera</taxon>
        <taxon>Thysanoptera</taxon>
        <taxon>Terebrantia</taxon>
        <taxon>Thripoidea</taxon>
        <taxon>Thripidae</taxon>
        <taxon>Megalurothrips</taxon>
    </lineage>
</organism>
<evidence type="ECO:0000313" key="12">
    <source>
        <dbReference type="Proteomes" id="UP001075354"/>
    </source>
</evidence>
<evidence type="ECO:0000256" key="1">
    <source>
        <dbReference type="ARBA" id="ARBA00004186"/>
    </source>
</evidence>
<comment type="subcellular location">
    <subcellularLocation>
        <location evidence="1">Cytoplasm</location>
        <location evidence="1">Cytoskeleton</location>
        <location evidence="1">Spindle</location>
    </subcellularLocation>
</comment>
<sequence>MAKLLDKLTSIQYDAEDLSPKNVEWMWEVKELTPFLDWFVKYLDDENFINSRQLQRYETLCHDGNELSGRELDLALEECGIDVQKMFYSTLSDGDLELCEQEVDSLRVQNECAHEVDCILSEQNKKSLSHEQSMEAKLKAAQVACQREGQNLMKINVPLKATISGLFNNLSKLAATFKDTEDPDVRNCCITNMPLESILNVSGKFGEYASLCLKRKFEQSSYSDKNSVLELMSFLDGNSSLRASPDMINDLPNRIWKADVNRMAMHGKLMGYTSAIRYLESLFRSPVLEKLTPFQMKIEVDKLQDEILRLSEDISLYLKYEVSNMVEDAVLCNITRVVERTTKNRIERRQLLLRKLCSVASVTTKFLHVIDIVWMLIKVESQQFKNGTDLLLDISNYFTDDFNRHKATMSGLNTVMNEYNLGADTLRPGQAALLNNIQRLLDNVTNDSDSGNSTLLEKQQKDLECIQLSDIVNSHHEKYLECEKDIYELLNELTNGPNKKPNLVKKEIVQALQEIDVHLQQCGDRSHDLTSLYNAKQVSFKTSPVAQNRRLLWVWFLVAHDKLAEAMNCAERVKN</sequence>
<evidence type="ECO:0000256" key="6">
    <source>
        <dbReference type="ARBA" id="ARBA00022776"/>
    </source>
</evidence>
<proteinExistence type="inferred from homology"/>
<keyword evidence="9" id="KW-0131">Cell cycle</keyword>
<keyword evidence="3" id="KW-0963">Cytoplasm</keyword>
<dbReference type="GO" id="GO:0005815">
    <property type="term" value="C:microtubule organizing center"/>
    <property type="evidence" value="ECO:0007669"/>
    <property type="project" value="TreeGrafter"/>
</dbReference>
<dbReference type="InterPro" id="IPR026206">
    <property type="entry name" value="HAUS3"/>
</dbReference>
<gene>
    <name evidence="11" type="ORF">ONE63_011025</name>
</gene>
<evidence type="ECO:0000256" key="9">
    <source>
        <dbReference type="ARBA" id="ARBA00023306"/>
    </source>
</evidence>
<keyword evidence="12" id="KW-1185">Reference proteome</keyword>
<dbReference type="GO" id="GO:0051225">
    <property type="term" value="P:spindle assembly"/>
    <property type="evidence" value="ECO:0007669"/>
    <property type="project" value="InterPro"/>
</dbReference>
<dbReference type="GO" id="GO:0031023">
    <property type="term" value="P:microtubule organizing center organization"/>
    <property type="evidence" value="ECO:0007669"/>
    <property type="project" value="TreeGrafter"/>
</dbReference>
<comment type="caution">
    <text evidence="11">The sequence shown here is derived from an EMBL/GenBank/DDBJ whole genome shotgun (WGS) entry which is preliminary data.</text>
</comment>
<accession>A0AAV7XET1</accession>
<evidence type="ECO:0000256" key="5">
    <source>
        <dbReference type="ARBA" id="ARBA00022701"/>
    </source>
</evidence>
<dbReference type="InterPro" id="IPR032733">
    <property type="entry name" value="HAUS3_N"/>
</dbReference>
<dbReference type="AlphaFoldDB" id="A0AAV7XET1"/>
<evidence type="ECO:0000256" key="8">
    <source>
        <dbReference type="ARBA" id="ARBA00023212"/>
    </source>
</evidence>
<dbReference type="Proteomes" id="UP001075354">
    <property type="component" value="Chromosome 9"/>
</dbReference>
<keyword evidence="8" id="KW-0206">Cytoskeleton</keyword>
<evidence type="ECO:0000313" key="11">
    <source>
        <dbReference type="EMBL" id="KAJ1524533.1"/>
    </source>
</evidence>
<name>A0AAV7XET1_9NEOP</name>
<evidence type="ECO:0000256" key="3">
    <source>
        <dbReference type="ARBA" id="ARBA00022490"/>
    </source>
</evidence>
<protein>
    <recommendedName>
        <fullName evidence="10">HAUS augmin-like complex subunit 3 N-terminal domain-containing protein</fullName>
    </recommendedName>
</protein>
<evidence type="ECO:0000256" key="4">
    <source>
        <dbReference type="ARBA" id="ARBA00022618"/>
    </source>
</evidence>
<dbReference type="EMBL" id="JAPTSV010000009">
    <property type="protein sequence ID" value="KAJ1524533.1"/>
    <property type="molecule type" value="Genomic_DNA"/>
</dbReference>
<keyword evidence="7" id="KW-0175">Coiled coil</keyword>
<keyword evidence="5" id="KW-0493">Microtubule</keyword>
<keyword evidence="4" id="KW-0132">Cell division</keyword>